<name>A0A6N7XZ72_9FIRM</name>
<dbReference type="Proteomes" id="UP000469523">
    <property type="component" value="Unassembled WGS sequence"/>
</dbReference>
<dbReference type="EMBL" id="VUNQ01000020">
    <property type="protein sequence ID" value="MSU01864.1"/>
    <property type="molecule type" value="Genomic_DNA"/>
</dbReference>
<accession>A0A6N7XZ72</accession>
<gene>
    <name evidence="1" type="ORF">FYJ83_10330</name>
</gene>
<sequence>MIERIESTLDSMGQRRMLFIIGDHLSGKTKLVKDCLVSWFGQDSESHYVDVGLYIKNKVADEYLDIYKIYPEEFREDAEGFFNQLIEEKYKDNRLVVFDHMEYLLSEKYTGWIRLLDKVTLKDNTAIIVVPTEYEKSLPLLAYKYLRVE</sequence>
<keyword evidence="2" id="KW-1185">Reference proteome</keyword>
<dbReference type="SUPFAM" id="SSF52540">
    <property type="entry name" value="P-loop containing nucleoside triphosphate hydrolases"/>
    <property type="match status" value="1"/>
</dbReference>
<dbReference type="Gene3D" id="3.40.50.300">
    <property type="entry name" value="P-loop containing nucleotide triphosphate hydrolases"/>
    <property type="match status" value="1"/>
</dbReference>
<dbReference type="RefSeq" id="WP_154440325.1">
    <property type="nucleotide sequence ID" value="NZ_JAHLPJ010000001.1"/>
</dbReference>
<reference evidence="1 2" key="1">
    <citation type="submission" date="2019-09" db="EMBL/GenBank/DDBJ databases">
        <title>In-depth cultivation of the pig gut microbiome towards novel bacterial diversity and tailored functional studies.</title>
        <authorList>
            <person name="Wylensek D."/>
            <person name="Hitch T.C.A."/>
            <person name="Clavel T."/>
        </authorList>
    </citation>
    <scope>NUCLEOTIDE SEQUENCE [LARGE SCALE GENOMIC DNA]</scope>
    <source>
        <strain evidence="1 2">WCA3-693-APC-4?</strain>
    </source>
</reference>
<protein>
    <recommendedName>
        <fullName evidence="3">AAA domain-containing protein</fullName>
    </recommendedName>
</protein>
<evidence type="ECO:0000313" key="2">
    <source>
        <dbReference type="Proteomes" id="UP000469523"/>
    </source>
</evidence>
<comment type="caution">
    <text evidence="1">The sequence shown here is derived from an EMBL/GenBank/DDBJ whole genome shotgun (WGS) entry which is preliminary data.</text>
</comment>
<dbReference type="AlphaFoldDB" id="A0A6N7XZ72"/>
<evidence type="ECO:0000313" key="1">
    <source>
        <dbReference type="EMBL" id="MSU01864.1"/>
    </source>
</evidence>
<proteinExistence type="predicted"/>
<evidence type="ECO:0008006" key="3">
    <source>
        <dbReference type="Google" id="ProtNLM"/>
    </source>
</evidence>
<dbReference type="InterPro" id="IPR027417">
    <property type="entry name" value="P-loop_NTPase"/>
</dbReference>
<organism evidence="1 2">
    <name type="scientific">Tissierella pigra</name>
    <dbReference type="NCBI Taxonomy" id="2607614"/>
    <lineage>
        <taxon>Bacteria</taxon>
        <taxon>Bacillati</taxon>
        <taxon>Bacillota</taxon>
        <taxon>Tissierellia</taxon>
        <taxon>Tissierellales</taxon>
        <taxon>Tissierellaceae</taxon>
        <taxon>Tissierella</taxon>
    </lineage>
</organism>